<evidence type="ECO:0000256" key="4">
    <source>
        <dbReference type="HAMAP-Rule" id="MF_01201"/>
    </source>
</evidence>
<evidence type="ECO:0000313" key="9">
    <source>
        <dbReference type="EMBL" id="AMK55622.1"/>
    </source>
</evidence>
<dbReference type="PANTHER" id="PTHR30511">
    <property type="entry name" value="ALANINE RACEMASE"/>
    <property type="match status" value="1"/>
</dbReference>
<dbReference type="FunFam" id="3.20.20.10:FF:000002">
    <property type="entry name" value="Alanine racemase"/>
    <property type="match status" value="1"/>
</dbReference>
<dbReference type="STRING" id="1702221.AALO17_24880"/>
<dbReference type="PANTHER" id="PTHR30511:SF0">
    <property type="entry name" value="ALANINE RACEMASE, CATABOLIC-RELATED"/>
    <property type="match status" value="1"/>
</dbReference>
<dbReference type="SMART" id="SM01005">
    <property type="entry name" value="Ala_racemase_C"/>
    <property type="match status" value="1"/>
</dbReference>
<dbReference type="RefSeq" id="WP_082743394.1">
    <property type="nucleotide sequence ID" value="NZ_CAOJUU010000027.1"/>
</dbReference>
<dbReference type="AlphaFoldDB" id="A0A140DY95"/>
<dbReference type="GO" id="GO:0030632">
    <property type="term" value="P:D-alanine biosynthetic process"/>
    <property type="evidence" value="ECO:0007669"/>
    <property type="project" value="UniProtKB-UniRule"/>
</dbReference>
<dbReference type="HAMAP" id="MF_01201">
    <property type="entry name" value="Ala_racemase"/>
    <property type="match status" value="1"/>
</dbReference>
<feature type="modified residue" description="N6-(pyridoxal phosphate)lysine" evidence="4 5">
    <location>
        <position position="39"/>
    </location>
</feature>
<dbReference type="InterPro" id="IPR000821">
    <property type="entry name" value="Ala_racemase"/>
</dbReference>
<evidence type="ECO:0000259" key="8">
    <source>
        <dbReference type="SMART" id="SM01005"/>
    </source>
</evidence>
<dbReference type="InterPro" id="IPR020622">
    <property type="entry name" value="Ala_racemase_pyridoxalP-BS"/>
</dbReference>
<dbReference type="EC" id="5.1.1.1" evidence="4"/>
<dbReference type="SUPFAM" id="SSF51419">
    <property type="entry name" value="PLP-binding barrel"/>
    <property type="match status" value="1"/>
</dbReference>
<feature type="active site" description="Proton acceptor; specific for L-alanine" evidence="4">
    <location>
        <position position="270"/>
    </location>
</feature>
<evidence type="ECO:0000256" key="7">
    <source>
        <dbReference type="SAM" id="MobiDB-lite"/>
    </source>
</evidence>
<organism evidence="9 10">
    <name type="scientific">Faecalibaculum rodentium</name>
    <dbReference type="NCBI Taxonomy" id="1702221"/>
    <lineage>
        <taxon>Bacteria</taxon>
        <taxon>Bacillati</taxon>
        <taxon>Bacillota</taxon>
        <taxon>Erysipelotrichia</taxon>
        <taxon>Erysipelotrichales</taxon>
        <taxon>Erysipelotrichaceae</taxon>
        <taxon>Faecalibaculum</taxon>
    </lineage>
</organism>
<feature type="binding site" evidence="4 6">
    <location>
        <position position="133"/>
    </location>
    <ligand>
        <name>substrate</name>
    </ligand>
</feature>
<dbReference type="UniPathway" id="UPA00042">
    <property type="reaction ID" value="UER00497"/>
</dbReference>
<feature type="domain" description="Alanine racemase C-terminal" evidence="8">
    <location>
        <begin position="249"/>
        <end position="377"/>
    </location>
</feature>
<protein>
    <recommendedName>
        <fullName evidence="4">Alanine racemase</fullName>
        <ecNumber evidence="4">5.1.1.1</ecNumber>
    </recommendedName>
</protein>
<accession>A0A140DY95</accession>
<dbReference type="Pfam" id="PF01168">
    <property type="entry name" value="Ala_racemase_N"/>
    <property type="match status" value="1"/>
</dbReference>
<evidence type="ECO:0000256" key="5">
    <source>
        <dbReference type="PIRSR" id="PIRSR600821-50"/>
    </source>
</evidence>
<evidence type="ECO:0000256" key="1">
    <source>
        <dbReference type="ARBA" id="ARBA00001933"/>
    </source>
</evidence>
<keyword evidence="10" id="KW-1185">Reference proteome</keyword>
<reference evidence="9 10" key="1">
    <citation type="journal article" date="2016" name="Gut Pathog.">
        <title>Whole genome sequencing of "Faecalibaculum rodentium" ALO17, isolated from C57BL/6J laboratory mouse feces.</title>
        <authorList>
            <person name="Lim S."/>
            <person name="Chang D.H."/>
            <person name="Ahn S."/>
            <person name="Kim B.C."/>
        </authorList>
    </citation>
    <scope>NUCLEOTIDE SEQUENCE [LARGE SCALE GENOMIC DNA]</scope>
    <source>
        <strain evidence="9 10">Alo17</strain>
    </source>
</reference>
<gene>
    <name evidence="9" type="ORF">AALO17_24880</name>
</gene>
<proteinExistence type="inferred from homology"/>
<evidence type="ECO:0000256" key="6">
    <source>
        <dbReference type="PIRSR" id="PIRSR600821-52"/>
    </source>
</evidence>
<dbReference type="NCBIfam" id="TIGR00492">
    <property type="entry name" value="alr"/>
    <property type="match status" value="1"/>
</dbReference>
<dbReference type="PATRIC" id="fig|1702221.3.peg.2419"/>
<comment type="similarity">
    <text evidence="4">Belongs to the alanine racemase family.</text>
</comment>
<dbReference type="InterPro" id="IPR011079">
    <property type="entry name" value="Ala_racemase_C"/>
</dbReference>
<dbReference type="InterPro" id="IPR001608">
    <property type="entry name" value="Ala_racemase_N"/>
</dbReference>
<dbReference type="OrthoDB" id="9813814at2"/>
<comment type="catalytic activity">
    <reaction evidence="4">
        <text>L-alanine = D-alanine</text>
        <dbReference type="Rhea" id="RHEA:20249"/>
        <dbReference type="ChEBI" id="CHEBI:57416"/>
        <dbReference type="ChEBI" id="CHEBI:57972"/>
        <dbReference type="EC" id="5.1.1.1"/>
    </reaction>
</comment>
<dbReference type="GeneID" id="78479002"/>
<feature type="binding site" evidence="4 6">
    <location>
        <position position="319"/>
    </location>
    <ligand>
        <name>substrate</name>
    </ligand>
</feature>
<dbReference type="EMBL" id="CP011391">
    <property type="protein sequence ID" value="AMK55622.1"/>
    <property type="molecule type" value="Genomic_DNA"/>
</dbReference>
<dbReference type="GO" id="GO:0005829">
    <property type="term" value="C:cytosol"/>
    <property type="evidence" value="ECO:0007669"/>
    <property type="project" value="TreeGrafter"/>
</dbReference>
<dbReference type="InterPro" id="IPR029066">
    <property type="entry name" value="PLP-binding_barrel"/>
</dbReference>
<comment type="function">
    <text evidence="4">Catalyzes the interconversion of L-alanine and D-alanine. May also act on other amino acids.</text>
</comment>
<feature type="active site" description="Proton acceptor; specific for D-alanine" evidence="4">
    <location>
        <position position="39"/>
    </location>
</feature>
<evidence type="ECO:0000313" key="10">
    <source>
        <dbReference type="Proteomes" id="UP000069771"/>
    </source>
</evidence>
<comment type="pathway">
    <text evidence="4">Amino-acid biosynthesis; D-alanine biosynthesis; D-alanine from L-alanine: step 1/1.</text>
</comment>
<dbReference type="KEGG" id="fro:AALO17_24880"/>
<comment type="cofactor">
    <cofactor evidence="1 4 5">
        <name>pyridoxal 5'-phosphate</name>
        <dbReference type="ChEBI" id="CHEBI:597326"/>
    </cofactor>
</comment>
<dbReference type="Pfam" id="PF00842">
    <property type="entry name" value="Ala_racemase_C"/>
    <property type="match status" value="1"/>
</dbReference>
<keyword evidence="3 4" id="KW-0413">Isomerase</keyword>
<dbReference type="InterPro" id="IPR009006">
    <property type="entry name" value="Ala_racemase/Decarboxylase_C"/>
</dbReference>
<keyword evidence="2 4" id="KW-0663">Pyridoxal phosphate</keyword>
<dbReference type="Proteomes" id="UP000069771">
    <property type="component" value="Chromosome"/>
</dbReference>
<dbReference type="Gene3D" id="3.20.20.10">
    <property type="entry name" value="Alanine racemase"/>
    <property type="match status" value="1"/>
</dbReference>
<dbReference type="PRINTS" id="PR00992">
    <property type="entry name" value="ALARACEMASE"/>
</dbReference>
<dbReference type="PROSITE" id="PS00395">
    <property type="entry name" value="ALANINE_RACEMASE"/>
    <property type="match status" value="1"/>
</dbReference>
<name>A0A140DY95_9FIRM</name>
<evidence type="ECO:0000256" key="2">
    <source>
        <dbReference type="ARBA" id="ARBA00022898"/>
    </source>
</evidence>
<dbReference type="Gene3D" id="2.40.37.10">
    <property type="entry name" value="Lyase, Ornithine Decarboxylase, Chain A, domain 1"/>
    <property type="match status" value="1"/>
</dbReference>
<dbReference type="GO" id="GO:0030170">
    <property type="term" value="F:pyridoxal phosphate binding"/>
    <property type="evidence" value="ECO:0007669"/>
    <property type="project" value="UniProtKB-UniRule"/>
</dbReference>
<sequence length="399" mass="43884">MLDTAGQRVWTEVDLDAVAHNLRQVRELMQGTKIMGIVKDDAYGHGAVECTRVLEKNGVDFFGVATIGEALELRQAGIRSDILILGWTDPDQAALLAEHDLIQTVVDVPYARELNARGLKLRTHVKADTGMNRIGISWQPQKKDLDGFFEVYAMKNLSNEGIFSHYPVSDDLGEDAMAFTGRQTTMFQELVSILKENGIDPGLVHIQNSYGILNYGDMGFDYCRPGLLYMGVTSNDAIPVVNDLDFIPALSLRTRVEMVKDLQPGQTVSYGRHHEVQQPETIASLAIGYGDGLPRLISNKDLTVLVNGQEARLVGNICMDQCMADVTGLDVKPGDVVTLIGEDGRKRVTVDAITRCSESINNETFCRLTKRVPRFFTGTGDPDAVRKQAADQEDADGGH</sequence>
<dbReference type="GO" id="GO:0008784">
    <property type="term" value="F:alanine racemase activity"/>
    <property type="evidence" value="ECO:0007669"/>
    <property type="project" value="UniProtKB-UniRule"/>
</dbReference>
<evidence type="ECO:0000256" key="3">
    <source>
        <dbReference type="ARBA" id="ARBA00023235"/>
    </source>
</evidence>
<feature type="compositionally biased region" description="Basic and acidic residues" evidence="7">
    <location>
        <begin position="383"/>
        <end position="399"/>
    </location>
</feature>
<dbReference type="SUPFAM" id="SSF50621">
    <property type="entry name" value="Alanine racemase C-terminal domain-like"/>
    <property type="match status" value="1"/>
</dbReference>
<feature type="region of interest" description="Disordered" evidence="7">
    <location>
        <begin position="379"/>
        <end position="399"/>
    </location>
</feature>